<keyword evidence="4 8" id="KW-0276">Fatty acid metabolism</keyword>
<dbReference type="GO" id="GO:0008897">
    <property type="term" value="F:holo-[acyl-carrier-protein] synthase activity"/>
    <property type="evidence" value="ECO:0007669"/>
    <property type="project" value="UniProtKB-UniRule"/>
</dbReference>
<comment type="catalytic activity">
    <reaction evidence="8">
        <text>apo-[ACP] + CoA = holo-[ACP] + adenosine 3',5'-bisphosphate + H(+)</text>
        <dbReference type="Rhea" id="RHEA:12068"/>
        <dbReference type="Rhea" id="RHEA-COMP:9685"/>
        <dbReference type="Rhea" id="RHEA-COMP:9690"/>
        <dbReference type="ChEBI" id="CHEBI:15378"/>
        <dbReference type="ChEBI" id="CHEBI:29999"/>
        <dbReference type="ChEBI" id="CHEBI:57287"/>
        <dbReference type="ChEBI" id="CHEBI:58343"/>
        <dbReference type="ChEBI" id="CHEBI:64479"/>
        <dbReference type="EC" id="2.7.8.7"/>
    </reaction>
</comment>
<dbReference type="InterPro" id="IPR008278">
    <property type="entry name" value="4-PPantetheinyl_Trfase_dom"/>
</dbReference>
<keyword evidence="8" id="KW-0963">Cytoplasm</keyword>
<dbReference type="AlphaFoldDB" id="A0A2N7PHT4"/>
<organism evidence="10 11">
    <name type="scientific">Caldimicrobium thiodismutans</name>
    <dbReference type="NCBI Taxonomy" id="1653476"/>
    <lineage>
        <taxon>Bacteria</taxon>
        <taxon>Pseudomonadati</taxon>
        <taxon>Thermodesulfobacteriota</taxon>
        <taxon>Thermodesulfobacteria</taxon>
        <taxon>Thermodesulfobacteriales</taxon>
        <taxon>Thermodesulfobacteriaceae</taxon>
        <taxon>Caldimicrobium</taxon>
    </lineage>
</organism>
<protein>
    <recommendedName>
        <fullName evidence="8">Holo-[acyl-carrier-protein] synthase</fullName>
        <shortName evidence="8">Holo-ACP synthase</shortName>
        <ecNumber evidence="8">2.7.8.7</ecNumber>
    </recommendedName>
    <alternativeName>
        <fullName evidence="8">4'-phosphopantetheinyl transferase AcpS</fullName>
    </alternativeName>
</protein>
<dbReference type="InterPro" id="IPR002582">
    <property type="entry name" value="ACPS"/>
</dbReference>
<comment type="similarity">
    <text evidence="8">Belongs to the P-Pant transferase superfamily. AcpS family.</text>
</comment>
<feature type="binding site" evidence="8">
    <location>
        <position position="58"/>
    </location>
    <ligand>
        <name>Mg(2+)</name>
        <dbReference type="ChEBI" id="CHEBI:18420"/>
    </ligand>
</feature>
<keyword evidence="6 8" id="KW-0443">Lipid metabolism</keyword>
<keyword evidence="3 8" id="KW-0479">Metal-binding</keyword>
<dbReference type="GO" id="GO:0006633">
    <property type="term" value="P:fatty acid biosynthetic process"/>
    <property type="evidence" value="ECO:0007669"/>
    <property type="project" value="UniProtKB-UniRule"/>
</dbReference>
<evidence type="ECO:0000256" key="5">
    <source>
        <dbReference type="ARBA" id="ARBA00022842"/>
    </source>
</evidence>
<feature type="binding site" evidence="8">
    <location>
        <position position="9"/>
    </location>
    <ligand>
        <name>Mg(2+)</name>
        <dbReference type="ChEBI" id="CHEBI:18420"/>
    </ligand>
</feature>
<comment type="subcellular location">
    <subcellularLocation>
        <location evidence="8">Cytoplasm</location>
    </subcellularLocation>
</comment>
<keyword evidence="7 8" id="KW-0275">Fatty acid biosynthesis</keyword>
<sequence>MTFLGVGIDLVYIPRIKNLIDRYQIRFLTRLFTEEELDYAFKKRNPSQALASAFAVKEAFYKALGGYSPFRFKEISLARCPSTGKPFVRLSGRAEEIFKERKGQKIDLSLSHDFNYTIAIVQIWGEG</sequence>
<comment type="caution">
    <text evidence="10">The sequence shown here is derived from an EMBL/GenBank/DDBJ whole genome shotgun (WGS) entry which is preliminary data.</text>
</comment>
<evidence type="ECO:0000256" key="7">
    <source>
        <dbReference type="ARBA" id="ARBA00023160"/>
    </source>
</evidence>
<evidence type="ECO:0000256" key="4">
    <source>
        <dbReference type="ARBA" id="ARBA00022832"/>
    </source>
</evidence>
<evidence type="ECO:0000256" key="3">
    <source>
        <dbReference type="ARBA" id="ARBA00022723"/>
    </source>
</evidence>
<feature type="domain" description="4'-phosphopantetheinyl transferase" evidence="9">
    <location>
        <begin position="5"/>
        <end position="112"/>
    </location>
</feature>
<proteinExistence type="inferred from homology"/>
<dbReference type="HAMAP" id="MF_00101">
    <property type="entry name" value="AcpS"/>
    <property type="match status" value="1"/>
</dbReference>
<reference evidence="10 11" key="1">
    <citation type="submission" date="2018-01" db="EMBL/GenBank/DDBJ databases">
        <title>Metagenomic assembled genomes from two thermal pools in the Uzon Caldera, Kamchatka, Russia.</title>
        <authorList>
            <person name="Wilkins L."/>
            <person name="Ettinger C."/>
        </authorList>
    </citation>
    <scope>NUCLEOTIDE SEQUENCE [LARGE SCALE GENOMIC DNA]</scope>
    <source>
        <strain evidence="10">ZAV-15</strain>
    </source>
</reference>
<dbReference type="Gene3D" id="3.90.470.20">
    <property type="entry name" value="4'-phosphopantetheinyl transferase domain"/>
    <property type="match status" value="1"/>
</dbReference>
<dbReference type="SUPFAM" id="SSF56214">
    <property type="entry name" value="4'-phosphopantetheinyl transferase"/>
    <property type="match status" value="1"/>
</dbReference>
<dbReference type="Proteomes" id="UP000235731">
    <property type="component" value="Unassembled WGS sequence"/>
</dbReference>
<dbReference type="Pfam" id="PF01648">
    <property type="entry name" value="ACPS"/>
    <property type="match status" value="1"/>
</dbReference>
<comment type="function">
    <text evidence="8">Transfers the 4'-phosphopantetheine moiety from coenzyme A to a Ser of acyl-carrier-protein.</text>
</comment>
<dbReference type="GO" id="GO:0005737">
    <property type="term" value="C:cytoplasm"/>
    <property type="evidence" value="ECO:0007669"/>
    <property type="project" value="UniProtKB-SubCell"/>
</dbReference>
<evidence type="ECO:0000313" key="11">
    <source>
        <dbReference type="Proteomes" id="UP000235731"/>
    </source>
</evidence>
<accession>A0A2N7PHT4</accession>
<keyword evidence="2 8" id="KW-0808">Transferase</keyword>
<keyword evidence="1 8" id="KW-0444">Lipid biosynthesis</keyword>
<name>A0A2N7PHT4_9BACT</name>
<gene>
    <name evidence="8 10" type="primary">acpS</name>
    <name evidence="10" type="ORF">C0197_06730</name>
</gene>
<dbReference type="GO" id="GO:0000287">
    <property type="term" value="F:magnesium ion binding"/>
    <property type="evidence" value="ECO:0007669"/>
    <property type="project" value="UniProtKB-UniRule"/>
</dbReference>
<dbReference type="InterPro" id="IPR004568">
    <property type="entry name" value="Ppantetheine-prot_Trfase_dom"/>
</dbReference>
<evidence type="ECO:0000256" key="8">
    <source>
        <dbReference type="HAMAP-Rule" id="MF_00101"/>
    </source>
</evidence>
<evidence type="ECO:0000259" key="9">
    <source>
        <dbReference type="Pfam" id="PF01648"/>
    </source>
</evidence>
<comment type="cofactor">
    <cofactor evidence="8">
        <name>Mg(2+)</name>
        <dbReference type="ChEBI" id="CHEBI:18420"/>
    </cofactor>
</comment>
<dbReference type="EC" id="2.7.8.7" evidence="8"/>
<evidence type="ECO:0000313" key="10">
    <source>
        <dbReference type="EMBL" id="PMP60568.1"/>
    </source>
</evidence>
<evidence type="ECO:0000256" key="6">
    <source>
        <dbReference type="ARBA" id="ARBA00023098"/>
    </source>
</evidence>
<evidence type="ECO:0000256" key="2">
    <source>
        <dbReference type="ARBA" id="ARBA00022679"/>
    </source>
</evidence>
<dbReference type="NCBIfam" id="TIGR00516">
    <property type="entry name" value="acpS"/>
    <property type="match status" value="1"/>
</dbReference>
<dbReference type="EMBL" id="PNIE01000103">
    <property type="protein sequence ID" value="PMP60568.1"/>
    <property type="molecule type" value="Genomic_DNA"/>
</dbReference>
<evidence type="ECO:0000256" key="1">
    <source>
        <dbReference type="ARBA" id="ARBA00022516"/>
    </source>
</evidence>
<dbReference type="NCBIfam" id="TIGR00556">
    <property type="entry name" value="pantethn_trn"/>
    <property type="match status" value="1"/>
</dbReference>
<dbReference type="InterPro" id="IPR037143">
    <property type="entry name" value="4-PPantetheinyl_Trfase_dom_sf"/>
</dbReference>
<keyword evidence="5 8" id="KW-0460">Magnesium</keyword>